<dbReference type="AlphaFoldDB" id="A0A162QII2"/>
<name>A0A162QII2_9CLOT</name>
<evidence type="ECO:0000313" key="1">
    <source>
        <dbReference type="EMBL" id="KZL88569.1"/>
    </source>
</evidence>
<keyword evidence="2" id="KW-1185">Reference proteome</keyword>
<proteinExistence type="predicted"/>
<comment type="caution">
    <text evidence="1">The sequence shown here is derived from an EMBL/GenBank/DDBJ whole genome shotgun (WGS) entry which is preliminary data.</text>
</comment>
<protein>
    <submittedName>
        <fullName evidence="1">Uncharacterized protein</fullName>
    </submittedName>
</protein>
<reference evidence="1 2" key="1">
    <citation type="submission" date="2016-04" db="EMBL/GenBank/DDBJ databases">
        <title>Genome sequence of Clostridium magnum DSM 2767.</title>
        <authorList>
            <person name="Poehlein A."/>
            <person name="Uhlig R."/>
            <person name="Fischer R."/>
            <person name="Bahl H."/>
            <person name="Daniel R."/>
        </authorList>
    </citation>
    <scope>NUCLEOTIDE SEQUENCE [LARGE SCALE GENOMIC DNA]</scope>
    <source>
        <strain evidence="1 2">DSM 2767</strain>
    </source>
</reference>
<dbReference type="PATRIC" id="fig|1121326.3.peg.6125"/>
<dbReference type="OrthoDB" id="350046at2"/>
<dbReference type="RefSeq" id="WP_066630803.1">
    <property type="nucleotide sequence ID" value="NZ_FQXL01000037.1"/>
</dbReference>
<accession>A0A162QII2</accession>
<gene>
    <name evidence="1" type="ORF">CLMAG_60620</name>
</gene>
<dbReference type="STRING" id="1121326.CLMAG_60620"/>
<evidence type="ECO:0000313" key="2">
    <source>
        <dbReference type="Proteomes" id="UP000076603"/>
    </source>
</evidence>
<organism evidence="1 2">
    <name type="scientific">Clostridium magnum DSM 2767</name>
    <dbReference type="NCBI Taxonomy" id="1121326"/>
    <lineage>
        <taxon>Bacteria</taxon>
        <taxon>Bacillati</taxon>
        <taxon>Bacillota</taxon>
        <taxon>Clostridia</taxon>
        <taxon>Eubacteriales</taxon>
        <taxon>Clostridiaceae</taxon>
        <taxon>Clostridium</taxon>
    </lineage>
</organism>
<dbReference type="Proteomes" id="UP000076603">
    <property type="component" value="Unassembled WGS sequence"/>
</dbReference>
<sequence length="61" mass="7359">MVYLCVKNDYPLTLIKEKEDSYGKKKSPLQMDKILKRLFTLKTRYLLTDFLIENKNIILYN</sequence>
<dbReference type="EMBL" id="LWAE01000016">
    <property type="protein sequence ID" value="KZL88569.1"/>
    <property type="molecule type" value="Genomic_DNA"/>
</dbReference>